<dbReference type="Pfam" id="PF11356">
    <property type="entry name" value="T2SSC"/>
    <property type="match status" value="1"/>
</dbReference>
<keyword evidence="3" id="KW-1003">Cell membrane</keyword>
<protein>
    <submittedName>
        <fullName evidence="11">PDZ domain-containing protein</fullName>
    </submittedName>
</protein>
<dbReference type="GO" id="GO:0015031">
    <property type="term" value="P:protein transport"/>
    <property type="evidence" value="ECO:0007669"/>
    <property type="project" value="UniProtKB-KW"/>
</dbReference>
<dbReference type="GO" id="GO:0005886">
    <property type="term" value="C:plasma membrane"/>
    <property type="evidence" value="ECO:0007669"/>
    <property type="project" value="UniProtKB-SubCell"/>
</dbReference>
<evidence type="ECO:0000256" key="7">
    <source>
        <dbReference type="ARBA" id="ARBA00022989"/>
    </source>
</evidence>
<dbReference type="EMBL" id="QZKI01000143">
    <property type="protein sequence ID" value="RJP64066.1"/>
    <property type="molecule type" value="Genomic_DNA"/>
</dbReference>
<dbReference type="Gene3D" id="2.30.30.830">
    <property type="match status" value="1"/>
</dbReference>
<evidence type="ECO:0000256" key="5">
    <source>
        <dbReference type="ARBA" id="ARBA00022692"/>
    </source>
</evidence>
<feature type="domain" description="PDZ" evidence="10">
    <location>
        <begin position="220"/>
        <end position="301"/>
    </location>
</feature>
<evidence type="ECO:0000256" key="4">
    <source>
        <dbReference type="ARBA" id="ARBA00022519"/>
    </source>
</evidence>
<dbReference type="InterPro" id="IPR036034">
    <property type="entry name" value="PDZ_sf"/>
</dbReference>
<keyword evidence="6" id="KW-0653">Protein transport</keyword>
<reference evidence="11 12" key="1">
    <citation type="journal article" date="2017" name="ISME J.">
        <title>Energy and carbon metabolisms in a deep terrestrial subsurface fluid microbial community.</title>
        <authorList>
            <person name="Momper L."/>
            <person name="Jungbluth S.P."/>
            <person name="Lee M.D."/>
            <person name="Amend J.P."/>
        </authorList>
    </citation>
    <scope>NUCLEOTIDE SEQUENCE [LARGE SCALE GENOMIC DNA]</scope>
    <source>
        <strain evidence="11">SURF_17</strain>
    </source>
</reference>
<name>A0A419EN67_9BACT</name>
<evidence type="ECO:0000256" key="8">
    <source>
        <dbReference type="ARBA" id="ARBA00023136"/>
    </source>
</evidence>
<dbReference type="Gene3D" id="2.30.42.10">
    <property type="match status" value="1"/>
</dbReference>
<dbReference type="InterPro" id="IPR024961">
    <property type="entry name" value="T2SS_GspC_N"/>
</dbReference>
<dbReference type="SMART" id="SM00228">
    <property type="entry name" value="PDZ"/>
    <property type="match status" value="1"/>
</dbReference>
<dbReference type="InterPro" id="IPR001478">
    <property type="entry name" value="PDZ"/>
</dbReference>
<gene>
    <name evidence="11" type="ORF">C4532_19775</name>
</gene>
<proteinExistence type="predicted"/>
<dbReference type="AlphaFoldDB" id="A0A419EN67"/>
<evidence type="ECO:0000256" key="3">
    <source>
        <dbReference type="ARBA" id="ARBA00022475"/>
    </source>
</evidence>
<feature type="transmembrane region" description="Helical" evidence="9">
    <location>
        <begin position="12"/>
        <end position="35"/>
    </location>
</feature>
<keyword evidence="7 9" id="KW-1133">Transmembrane helix</keyword>
<evidence type="ECO:0000256" key="2">
    <source>
        <dbReference type="ARBA" id="ARBA00022448"/>
    </source>
</evidence>
<keyword evidence="4" id="KW-0997">Cell inner membrane</keyword>
<evidence type="ECO:0000313" key="11">
    <source>
        <dbReference type="EMBL" id="RJP64066.1"/>
    </source>
</evidence>
<evidence type="ECO:0000256" key="9">
    <source>
        <dbReference type="SAM" id="Phobius"/>
    </source>
</evidence>
<keyword evidence="5 9" id="KW-0812">Transmembrane</keyword>
<dbReference type="Proteomes" id="UP000285961">
    <property type="component" value="Unassembled WGS sequence"/>
</dbReference>
<organism evidence="11 12">
    <name type="scientific">Candidatus Abyssobacteria bacterium SURF_17</name>
    <dbReference type="NCBI Taxonomy" id="2093361"/>
    <lineage>
        <taxon>Bacteria</taxon>
        <taxon>Pseudomonadati</taxon>
        <taxon>Candidatus Hydrogenedentota</taxon>
        <taxon>Candidatus Abyssobacteria</taxon>
    </lineage>
</organism>
<dbReference type="SUPFAM" id="SSF50156">
    <property type="entry name" value="PDZ domain-like"/>
    <property type="match status" value="1"/>
</dbReference>
<sequence length="311" mass="34158">MPARIQHIRAGFWVVDILLTGVVVFFLFQAIRFLFAGQPAIPEPLTEPPSLNPAVVNRTTVKPAAEYASLKNSNLFGARSLANVAAQKATEEKLPETTLDLELLGCVAADSPDLSFAVIRDKRSRVEDTYGTGDFIVADAKLEEVRENEVVISRAGRREILPMSFVEEGPQMAAPFSRVDRTAAFRPPARSSSPPQEEALRVVNENLRYINRSKLMEEVGSNIGQVLNQFRTSPNTVDNKPSGIRIDALGSGPVVEQSGIQSGDVIKSVNGIRVNTFDDVLGLGSRLQNAPEIRVVVERDGRHRTLVYKIR</sequence>
<comment type="subcellular location">
    <subcellularLocation>
        <location evidence="1">Cell inner membrane</location>
    </subcellularLocation>
</comment>
<evidence type="ECO:0000256" key="1">
    <source>
        <dbReference type="ARBA" id="ARBA00004533"/>
    </source>
</evidence>
<keyword evidence="8 9" id="KW-0472">Membrane</keyword>
<comment type="caution">
    <text evidence="11">The sequence shown here is derived from an EMBL/GenBank/DDBJ whole genome shotgun (WGS) entry which is preliminary data.</text>
</comment>
<keyword evidence="2" id="KW-0813">Transport</keyword>
<evidence type="ECO:0000256" key="6">
    <source>
        <dbReference type="ARBA" id="ARBA00022927"/>
    </source>
</evidence>
<evidence type="ECO:0000259" key="10">
    <source>
        <dbReference type="SMART" id="SM00228"/>
    </source>
</evidence>
<accession>A0A419EN67</accession>
<evidence type="ECO:0000313" key="12">
    <source>
        <dbReference type="Proteomes" id="UP000285961"/>
    </source>
</evidence>